<name>A0A150QXC4_SORCE</name>
<dbReference type="RefSeq" id="WP_061606182.1">
    <property type="nucleotide sequence ID" value="NZ_JEMA01000251.1"/>
</dbReference>
<dbReference type="Proteomes" id="UP000075260">
    <property type="component" value="Unassembled WGS sequence"/>
</dbReference>
<gene>
    <name evidence="1" type="ORF">BE15_06495</name>
</gene>
<comment type="caution">
    <text evidence="1">The sequence shown here is derived from an EMBL/GenBank/DDBJ whole genome shotgun (WGS) entry which is preliminary data.</text>
</comment>
<dbReference type="AlphaFoldDB" id="A0A150QXC4"/>
<evidence type="ECO:0000313" key="1">
    <source>
        <dbReference type="EMBL" id="KYF72634.1"/>
    </source>
</evidence>
<protein>
    <submittedName>
        <fullName evidence="1">Uncharacterized protein</fullName>
    </submittedName>
</protein>
<reference evidence="1 2" key="1">
    <citation type="submission" date="2014-02" db="EMBL/GenBank/DDBJ databases">
        <title>The small core and large imbalanced accessory genome model reveals a collaborative survival strategy of Sorangium cellulosum strains in nature.</title>
        <authorList>
            <person name="Han K."/>
            <person name="Peng R."/>
            <person name="Blom J."/>
            <person name="Li Y.-Z."/>
        </authorList>
    </citation>
    <scope>NUCLEOTIDE SEQUENCE [LARGE SCALE GENOMIC DNA]</scope>
    <source>
        <strain evidence="1 2">So0008-312</strain>
    </source>
</reference>
<sequence length="197" mass="23040">MAGKSESEQWYKLLKDLVRDDGDERRAQGVDARGRTSLLEDYAIVPRGDRPQPDTIEQFFVDYDNTEGDNFNAFVEELAKMVVRTLTRQDVNAKVTRRDVPDGEYWQVPGLFKFLRALKKDKDLDRQFRTTFSEGTEAEKRAFLKQHLQVEEDDPYQQQEAVLALFEEPEGQRSHEQMVVTVNKIVSSFYEKYRLCC</sequence>
<accession>A0A150QXC4</accession>
<evidence type="ECO:0000313" key="2">
    <source>
        <dbReference type="Proteomes" id="UP000075260"/>
    </source>
</evidence>
<organism evidence="1 2">
    <name type="scientific">Sorangium cellulosum</name>
    <name type="common">Polyangium cellulosum</name>
    <dbReference type="NCBI Taxonomy" id="56"/>
    <lineage>
        <taxon>Bacteria</taxon>
        <taxon>Pseudomonadati</taxon>
        <taxon>Myxococcota</taxon>
        <taxon>Polyangia</taxon>
        <taxon>Polyangiales</taxon>
        <taxon>Polyangiaceae</taxon>
        <taxon>Sorangium</taxon>
    </lineage>
</organism>
<dbReference type="EMBL" id="JEMA01000251">
    <property type="protein sequence ID" value="KYF72634.1"/>
    <property type="molecule type" value="Genomic_DNA"/>
</dbReference>
<proteinExistence type="predicted"/>